<evidence type="ECO:0000256" key="1">
    <source>
        <dbReference type="SAM" id="MobiDB-lite"/>
    </source>
</evidence>
<keyword evidence="4" id="KW-1185">Reference proteome</keyword>
<organism evidence="3 4">
    <name type="scientific">Stylonychia lemnae</name>
    <name type="common">Ciliate</name>
    <dbReference type="NCBI Taxonomy" id="5949"/>
    <lineage>
        <taxon>Eukaryota</taxon>
        <taxon>Sar</taxon>
        <taxon>Alveolata</taxon>
        <taxon>Ciliophora</taxon>
        <taxon>Intramacronucleata</taxon>
        <taxon>Spirotrichea</taxon>
        <taxon>Stichotrichia</taxon>
        <taxon>Sporadotrichida</taxon>
        <taxon>Oxytrichidae</taxon>
        <taxon>Stylonychinae</taxon>
        <taxon>Stylonychia</taxon>
    </lineage>
</organism>
<keyword evidence="2" id="KW-0812">Transmembrane</keyword>
<keyword evidence="2" id="KW-1133">Transmembrane helix</keyword>
<feature type="transmembrane region" description="Helical" evidence="2">
    <location>
        <begin position="81"/>
        <end position="104"/>
    </location>
</feature>
<dbReference type="EMBL" id="CCKQ01018840">
    <property type="protein sequence ID" value="CDW90837.1"/>
    <property type="molecule type" value="Genomic_DNA"/>
</dbReference>
<evidence type="ECO:0000313" key="4">
    <source>
        <dbReference type="Proteomes" id="UP000039865"/>
    </source>
</evidence>
<evidence type="ECO:0008006" key="5">
    <source>
        <dbReference type="Google" id="ProtNLM"/>
    </source>
</evidence>
<proteinExistence type="predicted"/>
<reference evidence="3 4" key="1">
    <citation type="submission" date="2014-06" db="EMBL/GenBank/DDBJ databases">
        <authorList>
            <person name="Swart Estienne"/>
        </authorList>
    </citation>
    <scope>NUCLEOTIDE SEQUENCE [LARGE SCALE GENOMIC DNA]</scope>
    <source>
        <strain evidence="3 4">130c</strain>
    </source>
</reference>
<feature type="compositionally biased region" description="Low complexity" evidence="1">
    <location>
        <begin position="240"/>
        <end position="260"/>
    </location>
</feature>
<name>A0A078BC67_STYLE</name>
<protein>
    <recommendedName>
        <fullName evidence="5">Transmembrane protein</fullName>
    </recommendedName>
</protein>
<dbReference type="AlphaFoldDB" id="A0A078BC67"/>
<sequence length="307" mass="35184">MSEFSSHMKFANEERLKEIKEQKIVRKFQKQLKICAYFFLFWATFILLNSCIGFSSAPFYLPEVKCNHLEPSDNCKYLKSLTSALYCFEIIGSLLLVIHGLLLIALIDHIKHLKLIRLIQRFTKVVIILYLVLIVLRIGVYIKVQSEVASIDSNETDQGFGNFLASFVDDPQTAIAVTCILMSCFFLCFLMNCFTVRLTNKIEAFIIKPPPENGSLQINSETKRSSSDGSGDDNKRKSSQDSNGSSDNNSTKQKTNKSSKLFFWKRKESNNSKIRSQSSRLLQDEEQKEEDDAMDDNNKSNKYRKQT</sequence>
<feature type="compositionally biased region" description="Acidic residues" evidence="1">
    <location>
        <begin position="284"/>
        <end position="295"/>
    </location>
</feature>
<feature type="transmembrane region" description="Helical" evidence="2">
    <location>
        <begin position="125"/>
        <end position="144"/>
    </location>
</feature>
<feature type="compositionally biased region" description="Basic and acidic residues" evidence="1">
    <location>
        <begin position="221"/>
        <end position="239"/>
    </location>
</feature>
<feature type="transmembrane region" description="Helical" evidence="2">
    <location>
        <begin position="174"/>
        <end position="194"/>
    </location>
</feature>
<dbReference type="Proteomes" id="UP000039865">
    <property type="component" value="Unassembled WGS sequence"/>
</dbReference>
<feature type="transmembrane region" description="Helical" evidence="2">
    <location>
        <begin position="36"/>
        <end position="61"/>
    </location>
</feature>
<gene>
    <name evidence="3" type="primary">Contig18469.g19608</name>
    <name evidence="3" type="ORF">STYLEM_19984</name>
</gene>
<evidence type="ECO:0000256" key="2">
    <source>
        <dbReference type="SAM" id="Phobius"/>
    </source>
</evidence>
<dbReference type="InParanoid" id="A0A078BC67"/>
<feature type="compositionally biased region" description="Polar residues" evidence="1">
    <location>
        <begin position="271"/>
        <end position="281"/>
    </location>
</feature>
<feature type="region of interest" description="Disordered" evidence="1">
    <location>
        <begin position="215"/>
        <end position="307"/>
    </location>
</feature>
<accession>A0A078BC67</accession>
<keyword evidence="2" id="KW-0472">Membrane</keyword>
<evidence type="ECO:0000313" key="3">
    <source>
        <dbReference type="EMBL" id="CDW90837.1"/>
    </source>
</evidence>